<sequence>MDGAAAGEGGRLRIGIAASAAMRSSEVSPLFGLLRDFAPFLSSPAVALHAVGATCDAILASGLLAGNPPARLRPAREGGVITLTSMVVPDAEGRAALDFVIYLIDPVDPIGVFPEMQALKRQCVVHGRPFLTNRGAASEWCALVWNGMAGIDRTGLAAQLARWVRPEATATETIGLIAHDTQKPVMLDFARRHHALLSRFGRRLATGTTGGLLNGTVPARLRAETATLLPLLPPAVPGWTTAFQSGPRGGDAQIAEEVLEGRCRRLIFFEDPHVAREHEADIQLLERATRFAPDGCLCINDTASAEFWTSGFGALVQG</sequence>
<proteinExistence type="predicted"/>
<organism evidence="1 2">
    <name type="scientific">Acidiphilium cryptum (strain JF-5)</name>
    <dbReference type="NCBI Taxonomy" id="349163"/>
    <lineage>
        <taxon>Bacteria</taxon>
        <taxon>Pseudomonadati</taxon>
        <taxon>Pseudomonadota</taxon>
        <taxon>Alphaproteobacteria</taxon>
        <taxon>Acetobacterales</taxon>
        <taxon>Acidocellaceae</taxon>
        <taxon>Acidiphilium</taxon>
    </lineage>
</organism>
<dbReference type="KEGG" id="acr:Acry_1587"/>
<dbReference type="HOGENOM" id="CLU_082725_0_0_5"/>
<dbReference type="EMBL" id="CP000697">
    <property type="protein sequence ID" value="ABQ30793.1"/>
    <property type="molecule type" value="Genomic_DNA"/>
</dbReference>
<dbReference type="GO" id="GO:0005829">
    <property type="term" value="C:cytosol"/>
    <property type="evidence" value="ECO:0007669"/>
    <property type="project" value="TreeGrafter"/>
</dbReference>
<gene>
    <name evidence="1" type="ordered locus">Acry_1587</name>
</gene>
<dbReference type="InterPro" id="IPR004363">
    <property type="entry name" value="Methylgl_synth"/>
</dbReference>
<dbReference type="AlphaFoldDB" id="A5FYW1"/>
<dbReference type="InterPro" id="IPR036914">
    <property type="entry name" value="MGS-like_dom_sf"/>
</dbReference>
<name>A5FYW1_ACICJ</name>
<dbReference type="Proteomes" id="UP000000245">
    <property type="component" value="Chromosome"/>
</dbReference>
<dbReference type="PANTHER" id="PTHR30492">
    <property type="entry name" value="METHYLGLYOXAL SYNTHASE"/>
    <property type="match status" value="1"/>
</dbReference>
<dbReference type="PANTHER" id="PTHR30492:SF0">
    <property type="entry name" value="METHYLGLYOXAL SYNTHASE"/>
    <property type="match status" value="1"/>
</dbReference>
<evidence type="ECO:0000313" key="2">
    <source>
        <dbReference type="Proteomes" id="UP000000245"/>
    </source>
</evidence>
<dbReference type="eggNOG" id="COG1803">
    <property type="taxonomic scope" value="Bacteria"/>
</dbReference>
<accession>A5FYW1</accession>
<dbReference type="GO" id="GO:0008929">
    <property type="term" value="F:methylglyoxal synthase activity"/>
    <property type="evidence" value="ECO:0007669"/>
    <property type="project" value="InterPro"/>
</dbReference>
<dbReference type="GO" id="GO:0019242">
    <property type="term" value="P:methylglyoxal biosynthetic process"/>
    <property type="evidence" value="ECO:0007669"/>
    <property type="project" value="InterPro"/>
</dbReference>
<dbReference type="RefSeq" id="WP_011942352.1">
    <property type="nucleotide sequence ID" value="NC_009484.1"/>
</dbReference>
<evidence type="ECO:0000313" key="1">
    <source>
        <dbReference type="EMBL" id="ABQ30793.1"/>
    </source>
</evidence>
<dbReference type="STRING" id="349163.Acry_1587"/>
<reference evidence="1 2" key="1">
    <citation type="submission" date="2007-05" db="EMBL/GenBank/DDBJ databases">
        <title>Complete sequence of chromosome of Acidiphilium cryptum JF-5.</title>
        <authorList>
            <consortium name="US DOE Joint Genome Institute"/>
            <person name="Copeland A."/>
            <person name="Lucas S."/>
            <person name="Lapidus A."/>
            <person name="Barry K."/>
            <person name="Detter J.C."/>
            <person name="Glavina del Rio T."/>
            <person name="Hammon N."/>
            <person name="Israni S."/>
            <person name="Dalin E."/>
            <person name="Tice H."/>
            <person name="Pitluck S."/>
            <person name="Sims D."/>
            <person name="Brettin T."/>
            <person name="Bruce D."/>
            <person name="Han C."/>
            <person name="Schmutz J."/>
            <person name="Larimer F."/>
            <person name="Land M."/>
            <person name="Hauser L."/>
            <person name="Kyrpides N."/>
            <person name="Kim E."/>
            <person name="Magnuson T."/>
            <person name="Richardson P."/>
        </authorList>
    </citation>
    <scope>NUCLEOTIDE SEQUENCE [LARGE SCALE GENOMIC DNA]</scope>
    <source>
        <strain evidence="1 2">JF-5</strain>
    </source>
</reference>
<protein>
    <submittedName>
        <fullName evidence="1">Methylglyoxal synthase-like protein</fullName>
    </submittedName>
</protein>
<keyword evidence="2" id="KW-1185">Reference proteome</keyword>
<dbReference type="Gene3D" id="3.40.50.1380">
    <property type="entry name" value="Methylglyoxal synthase-like domain"/>
    <property type="match status" value="2"/>
</dbReference>
<dbReference type="SUPFAM" id="SSF52335">
    <property type="entry name" value="Methylglyoxal synthase-like"/>
    <property type="match status" value="2"/>
</dbReference>